<feature type="domain" description="DUF4371" evidence="1">
    <location>
        <begin position="4"/>
        <end position="114"/>
    </location>
</feature>
<dbReference type="InterPro" id="IPR052958">
    <property type="entry name" value="IFN-induced_PKR_regulator"/>
</dbReference>
<accession>A0A820A6D4</accession>
<feature type="non-terminal residue" evidence="2">
    <location>
        <position position="1"/>
    </location>
</feature>
<dbReference type="InterPro" id="IPR012337">
    <property type="entry name" value="RNaseH-like_sf"/>
</dbReference>
<protein>
    <recommendedName>
        <fullName evidence="1">DUF4371 domain-containing protein</fullName>
    </recommendedName>
</protein>
<dbReference type="Proteomes" id="UP000663823">
    <property type="component" value="Unassembled WGS sequence"/>
</dbReference>
<organism evidence="2 3">
    <name type="scientific">Rotaria sordida</name>
    <dbReference type="NCBI Taxonomy" id="392033"/>
    <lineage>
        <taxon>Eukaryota</taxon>
        <taxon>Metazoa</taxon>
        <taxon>Spiralia</taxon>
        <taxon>Gnathifera</taxon>
        <taxon>Rotifera</taxon>
        <taxon>Eurotatoria</taxon>
        <taxon>Bdelloidea</taxon>
        <taxon>Philodinida</taxon>
        <taxon>Philodinidae</taxon>
        <taxon>Rotaria</taxon>
    </lineage>
</organism>
<evidence type="ECO:0000259" key="1">
    <source>
        <dbReference type="Pfam" id="PF14291"/>
    </source>
</evidence>
<reference evidence="2" key="1">
    <citation type="submission" date="2021-02" db="EMBL/GenBank/DDBJ databases">
        <authorList>
            <person name="Nowell W R."/>
        </authorList>
    </citation>
    <scope>NUCLEOTIDE SEQUENCE</scope>
</reference>
<dbReference type="SUPFAM" id="SSF53098">
    <property type="entry name" value="Ribonuclease H-like"/>
    <property type="match status" value="1"/>
</dbReference>
<evidence type="ECO:0000313" key="2">
    <source>
        <dbReference type="EMBL" id="CAF4180190.1"/>
    </source>
</evidence>
<dbReference type="AlphaFoldDB" id="A0A820A6D4"/>
<comment type="caution">
    <text evidence="2">The sequence shown here is derived from an EMBL/GenBank/DDBJ whole genome shotgun (WGS) entry which is preliminary data.</text>
</comment>
<dbReference type="EMBL" id="CAJOAX010018314">
    <property type="protein sequence ID" value="CAF4180190.1"/>
    <property type="molecule type" value="Genomic_DNA"/>
</dbReference>
<proteinExistence type="predicted"/>
<evidence type="ECO:0000313" key="3">
    <source>
        <dbReference type="Proteomes" id="UP000663823"/>
    </source>
</evidence>
<gene>
    <name evidence="2" type="ORF">OTI717_LOCUS37641</name>
</gene>
<dbReference type="PANTHER" id="PTHR46289:SF14">
    <property type="entry name" value="DUF4371 DOMAIN-CONTAINING PROTEIN"/>
    <property type="match status" value="1"/>
</dbReference>
<dbReference type="Pfam" id="PF14291">
    <property type="entry name" value="DUF4371"/>
    <property type="match status" value="1"/>
</dbReference>
<sequence length="346" mass="39191">MYISKTVQNQLIAIISNVIINQIIEEVKQAKFFTILLDTTADIANIEQASLYLRYLHNGLIQEKFIKFIHVQDRSCAGLANVLLREVTDLDLNLEFCVGQGYDGCSAMAGRINGCQSVIRQKYPQIIYVHCASHSLNLALSDSCDIRLVENTAGTIKGIYNFFHSLSVRTELLTEHAKALNLKQQDLQNKINDQTAPDEHIVLKKLKTKLANVCITRWVERHTSVDTIYSLYPAVIETLKELIHTNEKEVSTKTNIFTNSLLTSDFLCTLPTLNKLLTFTVNISRTLQSSKIDLLECLDAIEDVIQVLQMIRTDPDLEYQYVFEETADLAIYTGTTIKMPRVVSKQ</sequence>
<dbReference type="PANTHER" id="PTHR46289">
    <property type="entry name" value="52 KDA REPRESSOR OF THE INHIBITOR OF THE PROTEIN KINASE-LIKE PROTEIN-RELATED"/>
    <property type="match status" value="1"/>
</dbReference>
<name>A0A820A6D4_9BILA</name>
<dbReference type="InterPro" id="IPR025398">
    <property type="entry name" value="DUF4371"/>
</dbReference>